<accession>A0A0N4V0Z0</accession>
<evidence type="ECO:0000313" key="3">
    <source>
        <dbReference type="Proteomes" id="UP000274131"/>
    </source>
</evidence>
<evidence type="ECO:0000313" key="4">
    <source>
        <dbReference type="WBParaSite" id="EVEC_0000359901-mRNA-1"/>
    </source>
</evidence>
<organism evidence="4">
    <name type="scientific">Enterobius vermicularis</name>
    <name type="common">Human pinworm</name>
    <dbReference type="NCBI Taxonomy" id="51028"/>
    <lineage>
        <taxon>Eukaryota</taxon>
        <taxon>Metazoa</taxon>
        <taxon>Ecdysozoa</taxon>
        <taxon>Nematoda</taxon>
        <taxon>Chromadorea</taxon>
        <taxon>Rhabditida</taxon>
        <taxon>Spirurina</taxon>
        <taxon>Oxyuridomorpha</taxon>
        <taxon>Oxyuroidea</taxon>
        <taxon>Oxyuridae</taxon>
        <taxon>Enterobius</taxon>
    </lineage>
</organism>
<reference evidence="2 3" key="2">
    <citation type="submission" date="2018-10" db="EMBL/GenBank/DDBJ databases">
        <authorList>
            <consortium name="Pathogen Informatics"/>
        </authorList>
    </citation>
    <scope>NUCLEOTIDE SEQUENCE [LARGE SCALE GENOMIC DNA]</scope>
</reference>
<reference evidence="4" key="1">
    <citation type="submission" date="2017-02" db="UniProtKB">
        <authorList>
            <consortium name="WormBaseParasite"/>
        </authorList>
    </citation>
    <scope>IDENTIFICATION</scope>
</reference>
<feature type="compositionally biased region" description="Polar residues" evidence="1">
    <location>
        <begin position="72"/>
        <end position="98"/>
    </location>
</feature>
<keyword evidence="3" id="KW-1185">Reference proteome</keyword>
<proteinExistence type="predicted"/>
<dbReference type="WBParaSite" id="EVEC_0000359901-mRNA-1">
    <property type="protein sequence ID" value="EVEC_0000359901-mRNA-1"/>
    <property type="gene ID" value="EVEC_0000359901"/>
</dbReference>
<feature type="region of interest" description="Disordered" evidence="1">
    <location>
        <begin position="72"/>
        <end position="111"/>
    </location>
</feature>
<protein>
    <submittedName>
        <fullName evidence="2 4">Uncharacterized protein</fullName>
    </submittedName>
</protein>
<gene>
    <name evidence="2" type="ORF">EVEC_LOCUS3307</name>
</gene>
<dbReference type="AlphaFoldDB" id="A0A0N4V0Z0"/>
<feature type="compositionally biased region" description="Basic and acidic residues" evidence="1">
    <location>
        <begin position="101"/>
        <end position="111"/>
    </location>
</feature>
<evidence type="ECO:0000313" key="2">
    <source>
        <dbReference type="EMBL" id="VDD88164.1"/>
    </source>
</evidence>
<dbReference type="EMBL" id="UXUI01007559">
    <property type="protein sequence ID" value="VDD88164.1"/>
    <property type="molecule type" value="Genomic_DNA"/>
</dbReference>
<evidence type="ECO:0000256" key="1">
    <source>
        <dbReference type="SAM" id="MobiDB-lite"/>
    </source>
</evidence>
<sequence length="111" mass="11533">MSSNANSSERERSSSNSTISTVTAVTSAALIRGSSSSTGTITSTAVIRNGQSTFQESAQSSCSTGLNTVGEVYSSQRTSTPNGFTSTNSPKKSRNSVSRPPRSETEDSVNK</sequence>
<feature type="region of interest" description="Disordered" evidence="1">
    <location>
        <begin position="1"/>
        <end position="21"/>
    </location>
</feature>
<name>A0A0N4V0Z0_ENTVE</name>
<dbReference type="Proteomes" id="UP000274131">
    <property type="component" value="Unassembled WGS sequence"/>
</dbReference>